<dbReference type="EMBL" id="KI925017">
    <property type="protein sequence ID" value="ETW20604.1"/>
    <property type="molecule type" value="Genomic_DNA"/>
</dbReference>
<protein>
    <submittedName>
        <fullName evidence="2">Uncharacterized protein</fullName>
    </submittedName>
</protein>
<evidence type="ECO:0000256" key="1">
    <source>
        <dbReference type="SAM" id="MobiDB-lite"/>
    </source>
</evidence>
<reference evidence="2 3" key="1">
    <citation type="submission" date="2013-02" db="EMBL/GenBank/DDBJ databases">
        <title>The Genome Annotation of Plasmodium falciparum Vietnam Oak-Knoll (FVO).</title>
        <authorList>
            <consortium name="The Broad Institute Genome Sequencing Platform"/>
            <consortium name="The Broad Institute Genome Sequencing Center for Infectious Disease"/>
            <person name="Neafsey D."/>
            <person name="Hoffman S."/>
            <person name="Volkman S."/>
            <person name="Rosenthal P."/>
            <person name="Walker B."/>
            <person name="Young S.K."/>
            <person name="Zeng Q."/>
            <person name="Gargeya S."/>
            <person name="Fitzgerald M."/>
            <person name="Haas B."/>
            <person name="Abouelleil A."/>
            <person name="Allen A.W."/>
            <person name="Alvarado L."/>
            <person name="Arachchi H.M."/>
            <person name="Berlin A.M."/>
            <person name="Chapman S.B."/>
            <person name="Gainer-Dewar J."/>
            <person name="Goldberg J."/>
            <person name="Griggs A."/>
            <person name="Gujja S."/>
            <person name="Hansen M."/>
            <person name="Howarth C."/>
            <person name="Imamovic A."/>
            <person name="Ireland A."/>
            <person name="Larimer J."/>
            <person name="McCowan C."/>
            <person name="Murphy C."/>
            <person name="Pearson M."/>
            <person name="Poon T.W."/>
            <person name="Priest M."/>
            <person name="Roberts A."/>
            <person name="Saif S."/>
            <person name="Shea T."/>
            <person name="Sisk P."/>
            <person name="Sykes S."/>
            <person name="Wortman J."/>
            <person name="Nusbaum C."/>
            <person name="Birren B."/>
        </authorList>
    </citation>
    <scope>NUCLEOTIDE SEQUENCE [LARGE SCALE GENOMIC DNA]</scope>
    <source>
        <strain evidence="3">Vietnam Oak-Knoll (FVO)</strain>
    </source>
</reference>
<name>A0A024VDR2_PLAFA</name>
<organism evidence="2 3">
    <name type="scientific">Plasmodium falciparum Vietnam Oak-Knoll</name>
    <name type="common">FVO</name>
    <dbReference type="NCBI Taxonomy" id="1036723"/>
    <lineage>
        <taxon>Eukaryota</taxon>
        <taxon>Sar</taxon>
        <taxon>Alveolata</taxon>
        <taxon>Apicomplexa</taxon>
        <taxon>Aconoidasida</taxon>
        <taxon>Haemosporida</taxon>
        <taxon>Plasmodiidae</taxon>
        <taxon>Plasmodium</taxon>
        <taxon>Plasmodium (Laverania)</taxon>
    </lineage>
</organism>
<feature type="region of interest" description="Disordered" evidence="1">
    <location>
        <begin position="1"/>
        <end position="23"/>
    </location>
</feature>
<dbReference type="OrthoDB" id="378648at2759"/>
<evidence type="ECO:0000313" key="2">
    <source>
        <dbReference type="EMBL" id="ETW20604.1"/>
    </source>
</evidence>
<sequence length="258" mass="30634">MIRINENSKMSSNLSNENENNNIKNKLEEKYKNFLKLKNMNSHMGASQNMNVNNNYTMNELEEFEKINNNYNNNNNNINNNINNYYDYMNIKVSQSVQHNKRLQDFYNNKNSFQHYIKKLKTCRFDADDIRNLLEKRLAYERDNTLIKNIQEEENKKGIGINGNFGSESNSSSSNYDNNYLLYRKINRLNKTNTNKSKNRSRKRKRINSKIDKKYIIKCRACKFINPNGFKIEDYYTCQNCGYNDFSVIRSTSPNNAD</sequence>
<dbReference type="Proteomes" id="UP000030690">
    <property type="component" value="Unassembled WGS sequence"/>
</dbReference>
<dbReference type="AlphaFoldDB" id="A0A024VDR2"/>
<reference evidence="2 3" key="2">
    <citation type="submission" date="2013-02" db="EMBL/GenBank/DDBJ databases">
        <title>The Genome Sequence of Plasmodium falciparum Vietnam Oak-Knoll (FVO).</title>
        <authorList>
            <consortium name="The Broad Institute Genome Sequencing Platform"/>
            <consortium name="The Broad Institute Genome Sequencing Center for Infectious Disease"/>
            <person name="Neafsey D."/>
            <person name="Cheeseman I."/>
            <person name="Volkman S."/>
            <person name="Adams J."/>
            <person name="Walker B."/>
            <person name="Young S.K."/>
            <person name="Zeng Q."/>
            <person name="Gargeya S."/>
            <person name="Fitzgerald M."/>
            <person name="Haas B."/>
            <person name="Abouelleil A."/>
            <person name="Alvarado L."/>
            <person name="Arachchi H.M."/>
            <person name="Berlin A.M."/>
            <person name="Chapman S.B."/>
            <person name="Dewar J."/>
            <person name="Goldberg J."/>
            <person name="Griggs A."/>
            <person name="Gujja S."/>
            <person name="Hansen M."/>
            <person name="Howarth C."/>
            <person name="Imamovic A."/>
            <person name="Larimer J."/>
            <person name="McCowan C."/>
            <person name="Murphy C."/>
            <person name="Neiman D."/>
            <person name="Pearson M."/>
            <person name="Priest M."/>
            <person name="Roberts A."/>
            <person name="Saif S."/>
            <person name="Shea T."/>
            <person name="Sisk P."/>
            <person name="Sykes S."/>
            <person name="Wortman J."/>
            <person name="Nusbaum C."/>
            <person name="Birren B."/>
        </authorList>
    </citation>
    <scope>NUCLEOTIDE SEQUENCE [LARGE SCALE GENOMIC DNA]</scope>
    <source>
        <strain evidence="3">Vietnam Oak-Knoll (FVO)</strain>
    </source>
</reference>
<proteinExistence type="predicted"/>
<evidence type="ECO:0000313" key="3">
    <source>
        <dbReference type="Proteomes" id="UP000030690"/>
    </source>
</evidence>
<gene>
    <name evidence="2" type="ORF">PFFVO_00515</name>
</gene>
<accession>A0A024VDR2</accession>